<dbReference type="AlphaFoldDB" id="A0AAV4TQQ1"/>
<name>A0AAV4TQQ1_CAEEX</name>
<gene>
    <name evidence="1" type="ORF">CEXT_647421</name>
</gene>
<accession>A0AAV4TQQ1</accession>
<comment type="caution">
    <text evidence="1">The sequence shown here is derived from an EMBL/GenBank/DDBJ whole genome shotgun (WGS) entry which is preliminary data.</text>
</comment>
<evidence type="ECO:0000313" key="1">
    <source>
        <dbReference type="EMBL" id="GIY47135.1"/>
    </source>
</evidence>
<dbReference type="Proteomes" id="UP001054945">
    <property type="component" value="Unassembled WGS sequence"/>
</dbReference>
<organism evidence="1 2">
    <name type="scientific">Caerostris extrusa</name>
    <name type="common">Bark spider</name>
    <name type="synonym">Caerostris bankana</name>
    <dbReference type="NCBI Taxonomy" id="172846"/>
    <lineage>
        <taxon>Eukaryota</taxon>
        <taxon>Metazoa</taxon>
        <taxon>Ecdysozoa</taxon>
        <taxon>Arthropoda</taxon>
        <taxon>Chelicerata</taxon>
        <taxon>Arachnida</taxon>
        <taxon>Araneae</taxon>
        <taxon>Araneomorphae</taxon>
        <taxon>Entelegynae</taxon>
        <taxon>Araneoidea</taxon>
        <taxon>Araneidae</taxon>
        <taxon>Caerostris</taxon>
    </lineage>
</organism>
<evidence type="ECO:0000313" key="2">
    <source>
        <dbReference type="Proteomes" id="UP001054945"/>
    </source>
</evidence>
<evidence type="ECO:0008006" key="3">
    <source>
        <dbReference type="Google" id="ProtNLM"/>
    </source>
</evidence>
<keyword evidence="2" id="KW-1185">Reference proteome</keyword>
<reference evidence="1 2" key="1">
    <citation type="submission" date="2021-06" db="EMBL/GenBank/DDBJ databases">
        <title>Caerostris extrusa draft genome.</title>
        <authorList>
            <person name="Kono N."/>
            <person name="Arakawa K."/>
        </authorList>
    </citation>
    <scope>NUCLEOTIDE SEQUENCE [LARGE SCALE GENOMIC DNA]</scope>
</reference>
<sequence length="118" mass="13421">MVCQSRRWQWVGSSSVEPLAVFQFLWYRPSSSQAFAQAFTSPLASCYKCSICQEAAGVAVHLRTTKCCKRYRRATQIASTRGCKVNCARSNHGLYLQNATATICSAVYIHRRYQEKVW</sequence>
<proteinExistence type="predicted"/>
<protein>
    <recommendedName>
        <fullName evidence="3">Secreted protein</fullName>
    </recommendedName>
</protein>
<dbReference type="EMBL" id="BPLR01011525">
    <property type="protein sequence ID" value="GIY47135.1"/>
    <property type="molecule type" value="Genomic_DNA"/>
</dbReference>